<evidence type="ECO:0000313" key="13">
    <source>
        <dbReference type="EMBL" id="EMR61509.1"/>
    </source>
</evidence>
<organism evidence="13 14">
    <name type="scientific">Eutypa lata (strain UCR-EL1)</name>
    <name type="common">Grapevine dieback disease fungus</name>
    <name type="synonym">Eutypa armeniacae</name>
    <dbReference type="NCBI Taxonomy" id="1287681"/>
    <lineage>
        <taxon>Eukaryota</taxon>
        <taxon>Fungi</taxon>
        <taxon>Dikarya</taxon>
        <taxon>Ascomycota</taxon>
        <taxon>Pezizomycotina</taxon>
        <taxon>Sordariomycetes</taxon>
        <taxon>Xylariomycetidae</taxon>
        <taxon>Xylariales</taxon>
        <taxon>Diatrypaceae</taxon>
        <taxon>Eutypa</taxon>
    </lineage>
</organism>
<dbReference type="GO" id="GO:0030515">
    <property type="term" value="F:snoRNA binding"/>
    <property type="evidence" value="ECO:0007669"/>
    <property type="project" value="TreeGrafter"/>
</dbReference>
<evidence type="ECO:0000313" key="14">
    <source>
        <dbReference type="Proteomes" id="UP000012174"/>
    </source>
</evidence>
<dbReference type="InterPro" id="IPR011989">
    <property type="entry name" value="ARM-like"/>
</dbReference>
<evidence type="ECO:0000256" key="5">
    <source>
        <dbReference type="ARBA" id="ARBA00022517"/>
    </source>
</evidence>
<dbReference type="STRING" id="1287681.M7S607"/>
<keyword evidence="5 10" id="KW-0690">Ribosome biogenesis</keyword>
<evidence type="ECO:0000256" key="10">
    <source>
        <dbReference type="RuleBase" id="RU367065"/>
    </source>
</evidence>
<keyword evidence="14" id="KW-1185">Reference proteome</keyword>
<protein>
    <recommendedName>
        <fullName evidence="4 10">U3 small nucleolar RNA-associated protein 10</fullName>
    </recommendedName>
</protein>
<evidence type="ECO:0000259" key="12">
    <source>
        <dbReference type="SMART" id="SM01036"/>
    </source>
</evidence>
<sequence length="1539" mass="169577">MTTALAAQLAQIAASSKSSLDVKAQKAAHSKSLIFEPRVAASQNYQTLYSICHEGFEDLCSLDPRFVYFGKTIFSEQSQNEDRTQMTAAENAELDKKVESFLRLVGARLRLLPAIKAIEWLVRRFRLLQVTATLSCFDIFLGWDYDRIGPILSDALVLDKAPDLQIACYMVLAVFVAKGDLEDSAISALMEQLVTGWSTDSLRPGLVCLSILAHYRSAKQLSGRVTRALLKVQGLPHLLVDIGKDHNTGKLANGLCLALVDRLSKKGDAKGLPVVESILSQQVLNEQQTAVLFKSLLLVAHKIDDQVDPQGVVRKVLASTIIGLTRTETNARGIFTKVIADTDVDVDALELRLDAEIRPRTIASHLQDDVVMKDDENELPDSEDFSTALQRVSALQTKSTDSCLQSLRSDVFVDLCAVYISSLSRPEDVASFKQMAPLHQDQANSTPYYFTFFMRVWSGPYPTLARVGALEMAKDRLKQGDCEGIDFQAAIPYCIIALNDASRKVRRAAADLVAVIGNLLEQFDGKSENYVRWGHDRMYDDMKSVEWMSSEVSRKFTRTILVPSLEDPASSEAADLLKNVELNTDILSFFLESLQPTAKMATEPSPNKRRRTSSSEAHRGISTQATPELASALKQVTFVLQLVEGSNPESHPQLLNALFNTLSELQHFRALVGSELGYLQNLVLRSLLAMVPAYKNSKELKIDGSGGHGDLLVNCIQKSSSPAVQSSALLLVASLANVAPELILHSVMPIFTFMGSSVLRQSDDYSAHVINQTVKEVVPPLIKSLLKGKKDPVAGASELLLSFVTAYEHIPSHRRLGLFISLVETLDPEKFLFAVLAMLADKYGMTDQVLSFSTELFNHFNIETQLQSLVSILSLITDIFKPRPCLSSVLLGTNEDGDRDPQKIALRQLNLLPHILSSRKLRIQISKLAERDDMEASKVRELYSTLLENLLGLADSLKSHKSLYSRCGDAVSKLLNLLSIVEFIKAVETLLDRPDPILRRKVLRAVELRIDQESQGDANSRTALLAFLPQLTAIIRVSDDTLYKHIAVSCVDRIAEKYGKKDPEAVTAAAATIAGNQCLGQDDDRLRVMALLCLASLVDVLQDGVVPVLPSAIPKTLAYITESLRASNPHGELHNAGYAFMTALAQYLPYILSGSYLQQLLTVSSMSAKANLNTEANNARLQCLNFLAKQIDAKVMFSALEQNWSTASSSGFSATREYLDTLGLTIDKHKKNVIEKNVTSLSAIFLNVFDLRRQERIKAVSGTEPMKNINRIEELVNGVALKMIYKLNDAAFRPIFIRLMEWASTGLSKKDAAGTTLRQLSVFSFLLSFFDALKSIVTSYASYMIDAAVGILNSTISGTNSKGFSSPEEKELWRKVLHTLTKCFEHDQDDFWQAPAHFDAVAPALIGQFSLLAASASSSSSEAPSSSSTATAELVAQDLVPAIVELAHAADSNEHQKSLNGQLLKHLRSEHAAVRLAAVRCEQGLTTRLGEEWLSMLPEMLPYISELQEDDDEDVERETHRWIVGIEGVLGESLDAMLQ</sequence>
<dbReference type="InterPro" id="IPR012954">
    <property type="entry name" value="BP28_C_dom"/>
</dbReference>
<keyword evidence="7 10" id="KW-0539">Nucleus</keyword>
<evidence type="ECO:0000256" key="8">
    <source>
        <dbReference type="ARBA" id="ARBA00023274"/>
    </source>
</evidence>
<evidence type="ECO:0000256" key="1">
    <source>
        <dbReference type="ARBA" id="ARBA00004604"/>
    </source>
</evidence>
<dbReference type="EMBL" id="KB707600">
    <property type="protein sequence ID" value="EMR61509.1"/>
    <property type="molecule type" value="Genomic_DNA"/>
</dbReference>
<evidence type="ECO:0000256" key="4">
    <source>
        <dbReference type="ARBA" id="ARBA00015399"/>
    </source>
</evidence>
<dbReference type="OMA" id="GEPFDRY"/>
<dbReference type="OrthoDB" id="31183at2759"/>
<feature type="domain" description="BP28 C-terminal" evidence="12">
    <location>
        <begin position="1231"/>
        <end position="1391"/>
    </location>
</feature>
<dbReference type="eggNOG" id="KOG1837">
    <property type="taxonomic scope" value="Eukaryota"/>
</dbReference>
<dbReference type="PANTHER" id="PTHR13457:SF1">
    <property type="entry name" value="HEAT REPEAT-CONTAINING PROTEIN 1"/>
    <property type="match status" value="1"/>
</dbReference>
<dbReference type="SMART" id="SM01036">
    <property type="entry name" value="BP28CT"/>
    <property type="match status" value="1"/>
</dbReference>
<evidence type="ECO:0000256" key="7">
    <source>
        <dbReference type="ARBA" id="ARBA00023242"/>
    </source>
</evidence>
<dbReference type="PANTHER" id="PTHR13457">
    <property type="entry name" value="BAP28"/>
    <property type="match status" value="1"/>
</dbReference>
<dbReference type="GO" id="GO:0000462">
    <property type="term" value="P:maturation of SSU-rRNA from tricistronic rRNA transcript (SSU-rRNA, 5.8S rRNA, LSU-rRNA)"/>
    <property type="evidence" value="ECO:0007669"/>
    <property type="project" value="TreeGrafter"/>
</dbReference>
<dbReference type="KEGG" id="ela:UCREL1_11566"/>
<comment type="subcellular location">
    <subcellularLocation>
        <location evidence="1 10">Nucleus</location>
        <location evidence="1 10">Nucleolus</location>
    </subcellularLocation>
</comment>
<evidence type="ECO:0000256" key="11">
    <source>
        <dbReference type="SAM" id="MobiDB-lite"/>
    </source>
</evidence>
<dbReference type="Pfam" id="PF08146">
    <property type="entry name" value="BP28CT"/>
    <property type="match status" value="1"/>
</dbReference>
<dbReference type="Pfam" id="PF12397">
    <property type="entry name" value="U3snoRNP10"/>
    <property type="match status" value="1"/>
</dbReference>
<keyword evidence="8 10" id="KW-0687">Ribonucleoprotein</keyword>
<name>M7S607_EUTLA</name>
<accession>M7S607</accession>
<keyword evidence="6 10" id="KW-0698">rRNA processing</keyword>
<dbReference type="GO" id="GO:0034455">
    <property type="term" value="C:t-UTP complex"/>
    <property type="evidence" value="ECO:0007669"/>
    <property type="project" value="TreeGrafter"/>
</dbReference>
<comment type="subunit">
    <text evidence="3 10">Component of the ribosomal small subunit (SSU) processome.</text>
</comment>
<feature type="region of interest" description="Disordered" evidence="11">
    <location>
        <begin position="599"/>
        <end position="624"/>
    </location>
</feature>
<dbReference type="Pfam" id="PF23243">
    <property type="entry name" value="HEAT_HEATR1"/>
    <property type="match status" value="1"/>
</dbReference>
<dbReference type="GO" id="GO:0030686">
    <property type="term" value="C:90S preribosome"/>
    <property type="evidence" value="ECO:0007669"/>
    <property type="project" value="TreeGrafter"/>
</dbReference>
<dbReference type="GO" id="GO:0045943">
    <property type="term" value="P:positive regulation of transcription by RNA polymerase I"/>
    <property type="evidence" value="ECO:0007669"/>
    <property type="project" value="TreeGrafter"/>
</dbReference>
<dbReference type="InterPro" id="IPR022125">
    <property type="entry name" value="U3snoRNP10_N"/>
</dbReference>
<dbReference type="Proteomes" id="UP000012174">
    <property type="component" value="Unassembled WGS sequence"/>
</dbReference>
<comment type="similarity">
    <text evidence="2 10">Belongs to the HEATR1/UTP10 family.</text>
</comment>
<dbReference type="InterPro" id="IPR016024">
    <property type="entry name" value="ARM-type_fold"/>
</dbReference>
<dbReference type="Gene3D" id="1.25.10.10">
    <property type="entry name" value="Leucine-rich Repeat Variant"/>
    <property type="match status" value="2"/>
</dbReference>
<dbReference type="InterPro" id="IPR040191">
    <property type="entry name" value="UTP10"/>
</dbReference>
<reference evidence="14" key="1">
    <citation type="journal article" date="2013" name="Genome Announc.">
        <title>Draft genome sequence of the grapevine dieback fungus Eutypa lata UCR-EL1.</title>
        <authorList>
            <person name="Blanco-Ulate B."/>
            <person name="Rolshausen P.E."/>
            <person name="Cantu D."/>
        </authorList>
    </citation>
    <scope>NUCLEOTIDE SEQUENCE [LARGE SCALE GENOMIC DNA]</scope>
    <source>
        <strain evidence="14">UCR-EL1</strain>
    </source>
</reference>
<proteinExistence type="inferred from homology"/>
<evidence type="ECO:0000256" key="9">
    <source>
        <dbReference type="ARBA" id="ARBA00025076"/>
    </source>
</evidence>
<evidence type="ECO:0000256" key="6">
    <source>
        <dbReference type="ARBA" id="ARBA00022552"/>
    </source>
</evidence>
<evidence type="ECO:0000256" key="3">
    <source>
        <dbReference type="ARBA" id="ARBA00011399"/>
    </source>
</evidence>
<dbReference type="InterPro" id="IPR056473">
    <property type="entry name" value="HEAT_Utp10/HEAT1"/>
</dbReference>
<gene>
    <name evidence="13" type="ORF">UCREL1_11566</name>
</gene>
<dbReference type="SUPFAM" id="SSF48371">
    <property type="entry name" value="ARM repeat"/>
    <property type="match status" value="1"/>
</dbReference>
<comment type="function">
    <text evidence="9">Involved in nucleolar processing of pre-18S ribosomal RNA. Involved in ribosome biosynthesis.</text>
</comment>
<dbReference type="GO" id="GO:0032040">
    <property type="term" value="C:small-subunit processome"/>
    <property type="evidence" value="ECO:0007669"/>
    <property type="project" value="TreeGrafter"/>
</dbReference>
<evidence type="ECO:0000256" key="2">
    <source>
        <dbReference type="ARBA" id="ARBA00010559"/>
    </source>
</evidence>
<dbReference type="HOGENOM" id="CLU_001128_3_1_1"/>